<evidence type="ECO:0000256" key="2">
    <source>
        <dbReference type="ARBA" id="ARBA00007907"/>
    </source>
</evidence>
<comment type="similarity">
    <text evidence="2 5">Belongs to the LipB family.</text>
</comment>
<keyword evidence="5" id="KW-0496">Mitochondrion</keyword>
<dbReference type="PANTHER" id="PTHR10993:SF7">
    <property type="entry name" value="LIPOYLTRANSFERASE 2, MITOCHONDRIAL-RELATED"/>
    <property type="match status" value="1"/>
</dbReference>
<dbReference type="Pfam" id="PF21948">
    <property type="entry name" value="LplA-B_cat"/>
    <property type="match status" value="1"/>
</dbReference>
<sequence>MSKPVVQVINLGRLNYAAAYKAQCLARDKLIKQLNQESPSSLPLEVNHYENKLLLVEHEPVYTTGVRRAPYDMQLINSLKSLGADFVSTDRGGLITFHGYGQLTIYPVLYLGCFFNNKSIKCYVHRLEETLIQTVKKVLPKNQKVSTISEYPGVWVQDERKIAAIGVHGKRHVTTHGTCLNCNNDLSWFDHIIPCGIQGKEVTSISKEIGQDFSIDKTIPLFLDSFAQLFDCDIKTD</sequence>
<evidence type="ECO:0000256" key="1">
    <source>
        <dbReference type="ARBA" id="ARBA00004821"/>
    </source>
</evidence>
<dbReference type="OMA" id="GEVTYHC"/>
<evidence type="ECO:0000256" key="3">
    <source>
        <dbReference type="ARBA" id="ARBA00022679"/>
    </source>
</evidence>
<dbReference type="PIRSF" id="PIRSF016262">
    <property type="entry name" value="LPLase"/>
    <property type="match status" value="1"/>
</dbReference>
<feature type="active site" description="Acyl-thioester intermediate" evidence="6">
    <location>
        <position position="195"/>
    </location>
</feature>
<dbReference type="EC" id="2.3.1.181" evidence="5"/>
<dbReference type="Gene3D" id="3.30.930.10">
    <property type="entry name" value="Bira Bifunctional Protein, Domain 2"/>
    <property type="match status" value="1"/>
</dbReference>
<reference evidence="10" key="1">
    <citation type="submission" date="2011-08" db="EMBL/GenBank/DDBJ databases">
        <authorList>
            <person name="Rombauts S."/>
        </authorList>
    </citation>
    <scope>NUCLEOTIDE SEQUENCE</scope>
    <source>
        <strain evidence="10">London</strain>
    </source>
</reference>
<evidence type="ECO:0000256" key="7">
    <source>
        <dbReference type="PIRSR" id="PIRSR016262-3"/>
    </source>
</evidence>
<keyword evidence="10" id="KW-1185">Reference proteome</keyword>
<dbReference type="GO" id="GO:0009249">
    <property type="term" value="P:protein lipoylation"/>
    <property type="evidence" value="ECO:0007669"/>
    <property type="project" value="InterPro"/>
</dbReference>
<evidence type="ECO:0000256" key="5">
    <source>
        <dbReference type="PIRNR" id="PIRNR016262"/>
    </source>
</evidence>
<feature type="site" description="Lowers pKa of active site Cys" evidence="7">
    <location>
        <position position="161"/>
    </location>
</feature>
<comment type="subcellular location">
    <subcellularLocation>
        <location evidence="5">Mitochondrion</location>
    </subcellularLocation>
</comment>
<dbReference type="KEGG" id="tut:107365507"/>
<comment type="pathway">
    <text evidence="1 5">Protein modification; protein lipoylation via endogenous pathway; protein N(6)-(lipoyl)lysine from octanoyl-[acyl-carrier-protein]: step 1/2.</text>
</comment>
<evidence type="ECO:0000256" key="6">
    <source>
        <dbReference type="PIRSR" id="PIRSR016262-1"/>
    </source>
</evidence>
<dbReference type="InterPro" id="IPR004143">
    <property type="entry name" value="BPL_LPL_catalytic"/>
</dbReference>
<proteinExistence type="inferred from homology"/>
<dbReference type="OrthoDB" id="19908at2759"/>
<dbReference type="STRING" id="32264.T1KMB2"/>
<dbReference type="InterPro" id="IPR045864">
    <property type="entry name" value="aa-tRNA-synth_II/BPL/LPL"/>
</dbReference>
<keyword evidence="4 5" id="KW-0012">Acyltransferase</keyword>
<accession>T1KMB2</accession>
<dbReference type="HOGENOM" id="CLU_035168_1_2_1"/>
<comment type="function">
    <text evidence="5">Catalyzes the transfer of endogenously produced octanoic acid from octanoyl-acyl-carrier-protein onto the lipoyl domains of lipoate-dependent enzymes. Lipoyl-ACP can also act as a substrate although octanoyl-ACP is likely to be the physiological substrate.</text>
</comment>
<dbReference type="EMBL" id="CAEY01000240">
    <property type="status" value="NOT_ANNOTATED_CDS"/>
    <property type="molecule type" value="Genomic_DNA"/>
</dbReference>
<evidence type="ECO:0000313" key="10">
    <source>
        <dbReference type="Proteomes" id="UP000015104"/>
    </source>
</evidence>
<reference evidence="9" key="2">
    <citation type="submission" date="2015-06" db="UniProtKB">
        <authorList>
            <consortium name="EnsemblMetazoa"/>
        </authorList>
    </citation>
    <scope>IDENTIFICATION</scope>
</reference>
<dbReference type="GO" id="GO:0005739">
    <property type="term" value="C:mitochondrion"/>
    <property type="evidence" value="ECO:0007669"/>
    <property type="project" value="UniProtKB-SubCell"/>
</dbReference>
<dbReference type="NCBIfam" id="NF010925">
    <property type="entry name" value="PRK14345.1"/>
    <property type="match status" value="1"/>
</dbReference>
<dbReference type="eggNOG" id="KOG0325">
    <property type="taxonomic scope" value="Eukaryota"/>
</dbReference>
<dbReference type="PROSITE" id="PS51733">
    <property type="entry name" value="BPL_LPL_CATALYTIC"/>
    <property type="match status" value="1"/>
</dbReference>
<dbReference type="EnsemblMetazoa" id="tetur15g01000.1">
    <property type="protein sequence ID" value="tetur15g01000.1"/>
    <property type="gene ID" value="tetur15g01000"/>
</dbReference>
<dbReference type="UniPathway" id="UPA00538">
    <property type="reaction ID" value="UER00592"/>
</dbReference>
<feature type="domain" description="BPL/LPL catalytic" evidence="8">
    <location>
        <begin position="47"/>
        <end position="234"/>
    </location>
</feature>
<gene>
    <name evidence="9" type="primary">107365507</name>
</gene>
<dbReference type="InterPro" id="IPR000544">
    <property type="entry name" value="Octanoyltransferase"/>
</dbReference>
<evidence type="ECO:0000313" key="9">
    <source>
        <dbReference type="EnsemblMetazoa" id="tetur15g01000.1"/>
    </source>
</evidence>
<protein>
    <recommendedName>
        <fullName evidence="5">Octanoyl-[acyl-carrier-protein]:protein N-octanoyltransferase LIPT2, mitochondrial</fullName>
        <ecNumber evidence="5">2.3.1.181</ecNumber>
    </recommendedName>
</protein>
<dbReference type="NCBIfam" id="TIGR00214">
    <property type="entry name" value="lipB"/>
    <property type="match status" value="1"/>
</dbReference>
<dbReference type="InterPro" id="IPR020605">
    <property type="entry name" value="Octanoyltransferase_CS"/>
</dbReference>
<dbReference type="AlphaFoldDB" id="T1KMB2"/>
<evidence type="ECO:0000259" key="8">
    <source>
        <dbReference type="PROSITE" id="PS51733"/>
    </source>
</evidence>
<dbReference type="Proteomes" id="UP000015104">
    <property type="component" value="Unassembled WGS sequence"/>
</dbReference>
<comment type="catalytic activity">
    <reaction evidence="5">
        <text>octanoyl-[ACP] + L-lysyl-[protein] = N(6)-octanoyl-L-lysyl-[protein] + holo-[ACP] + H(+)</text>
        <dbReference type="Rhea" id="RHEA:17665"/>
        <dbReference type="Rhea" id="RHEA-COMP:9636"/>
        <dbReference type="Rhea" id="RHEA-COMP:9685"/>
        <dbReference type="Rhea" id="RHEA-COMP:9752"/>
        <dbReference type="Rhea" id="RHEA-COMP:9928"/>
        <dbReference type="ChEBI" id="CHEBI:15378"/>
        <dbReference type="ChEBI" id="CHEBI:29969"/>
        <dbReference type="ChEBI" id="CHEBI:64479"/>
        <dbReference type="ChEBI" id="CHEBI:78463"/>
        <dbReference type="ChEBI" id="CHEBI:78809"/>
        <dbReference type="EC" id="2.3.1.181"/>
    </reaction>
</comment>
<evidence type="ECO:0000256" key="4">
    <source>
        <dbReference type="ARBA" id="ARBA00023315"/>
    </source>
</evidence>
<dbReference type="SUPFAM" id="SSF55681">
    <property type="entry name" value="Class II aaRS and biotin synthetases"/>
    <property type="match status" value="1"/>
</dbReference>
<dbReference type="PANTHER" id="PTHR10993">
    <property type="entry name" value="OCTANOYLTRANSFERASE"/>
    <property type="match status" value="1"/>
</dbReference>
<organism evidence="9 10">
    <name type="scientific">Tetranychus urticae</name>
    <name type="common">Two-spotted spider mite</name>
    <dbReference type="NCBI Taxonomy" id="32264"/>
    <lineage>
        <taxon>Eukaryota</taxon>
        <taxon>Metazoa</taxon>
        <taxon>Ecdysozoa</taxon>
        <taxon>Arthropoda</taxon>
        <taxon>Chelicerata</taxon>
        <taxon>Arachnida</taxon>
        <taxon>Acari</taxon>
        <taxon>Acariformes</taxon>
        <taxon>Trombidiformes</taxon>
        <taxon>Prostigmata</taxon>
        <taxon>Eleutherengona</taxon>
        <taxon>Raphignathae</taxon>
        <taxon>Tetranychoidea</taxon>
        <taxon>Tetranychidae</taxon>
        <taxon>Tetranychus</taxon>
    </lineage>
</organism>
<keyword evidence="3 5" id="KW-0808">Transferase</keyword>
<dbReference type="GO" id="GO:0033819">
    <property type="term" value="F:lipoyl(octanoyl) transferase activity"/>
    <property type="evidence" value="ECO:0007669"/>
    <property type="project" value="UniProtKB-EC"/>
</dbReference>
<dbReference type="PROSITE" id="PS01313">
    <property type="entry name" value="LIPB"/>
    <property type="match status" value="1"/>
</dbReference>
<dbReference type="CDD" id="cd16444">
    <property type="entry name" value="LipB"/>
    <property type="match status" value="1"/>
</dbReference>
<name>T1KMB2_TETUR</name>